<feature type="compositionally biased region" description="Basic and acidic residues" evidence="1">
    <location>
        <begin position="165"/>
        <end position="178"/>
    </location>
</feature>
<protein>
    <submittedName>
        <fullName evidence="3">Basic salivary proline-rich protein 1-like</fullName>
    </submittedName>
</protein>
<evidence type="ECO:0000256" key="1">
    <source>
        <dbReference type="SAM" id="MobiDB-lite"/>
    </source>
</evidence>
<sequence length="216" mass="22355">MGGGRPESLRPRVLRVSAPRPCAFGGPDPEAGGQEEEGVVEGGPAPERLPEAPLLPPPPLGAPQGNPAESPPPPPDSFQGNLAREPGPAREVPGAGEGASLRILSQEPPGPSFRGKRLGRPPPPPAPPGGFRGQATGAGGCGWYRGRQDKHPPHIPLRSGPAQKQRADRFARFQEPGEVRPPGGKAQASAGLERGRAGPGSPRGTFSPRRRARVGH</sequence>
<dbReference type="GeneID" id="106803896"/>
<accession>A0ABM1DKK1</accession>
<feature type="compositionally biased region" description="Gly residues" evidence="1">
    <location>
        <begin position="130"/>
        <end position="143"/>
    </location>
</feature>
<reference evidence="3" key="1">
    <citation type="submission" date="2025-08" db="UniProtKB">
        <authorList>
            <consortium name="RefSeq"/>
        </authorList>
    </citation>
    <scope>IDENTIFICATION</scope>
</reference>
<evidence type="ECO:0000313" key="3">
    <source>
        <dbReference type="RefSeq" id="XP_014652332.1"/>
    </source>
</evidence>
<dbReference type="Proteomes" id="UP000694910">
    <property type="component" value="Unplaced"/>
</dbReference>
<dbReference type="RefSeq" id="XP_014652332.1">
    <property type="nucleotide sequence ID" value="XM_014796846.1"/>
</dbReference>
<gene>
    <name evidence="3" type="primary">LOC106803896</name>
</gene>
<feature type="region of interest" description="Disordered" evidence="1">
    <location>
        <begin position="1"/>
        <end position="216"/>
    </location>
</feature>
<evidence type="ECO:0000313" key="2">
    <source>
        <dbReference type="Proteomes" id="UP000694910"/>
    </source>
</evidence>
<keyword evidence="2" id="KW-1185">Reference proteome</keyword>
<proteinExistence type="predicted"/>
<name>A0ABM1DKK1_CERSS</name>
<organism evidence="2 3">
    <name type="scientific">Ceratotherium simum simum</name>
    <name type="common">Southern white rhinoceros</name>
    <dbReference type="NCBI Taxonomy" id="73337"/>
    <lineage>
        <taxon>Eukaryota</taxon>
        <taxon>Metazoa</taxon>
        <taxon>Chordata</taxon>
        <taxon>Craniata</taxon>
        <taxon>Vertebrata</taxon>
        <taxon>Euteleostomi</taxon>
        <taxon>Mammalia</taxon>
        <taxon>Eutheria</taxon>
        <taxon>Laurasiatheria</taxon>
        <taxon>Perissodactyla</taxon>
        <taxon>Rhinocerotidae</taxon>
        <taxon>Ceratotherium</taxon>
    </lineage>
</organism>